<keyword evidence="2" id="KW-1185">Reference proteome</keyword>
<comment type="caution">
    <text evidence="1">The sequence shown here is derived from an EMBL/GenBank/DDBJ whole genome shotgun (WGS) entry which is preliminary data.</text>
</comment>
<accession>A0ACC0TWX2</accession>
<gene>
    <name evidence="1" type="ORF">F5148DRAFT_1277599</name>
</gene>
<reference evidence="1" key="1">
    <citation type="submission" date="2021-03" db="EMBL/GenBank/DDBJ databases">
        <title>Evolutionary priming and transition to the ectomycorrhizal habit in an iconic lineage of mushroom-forming fungi: is preadaptation a requirement?</title>
        <authorList>
            <consortium name="DOE Joint Genome Institute"/>
            <person name="Looney B.P."/>
            <person name="Miyauchi S."/>
            <person name="Morin E."/>
            <person name="Drula E."/>
            <person name="Courty P.E."/>
            <person name="Chicoki N."/>
            <person name="Fauchery L."/>
            <person name="Kohler A."/>
            <person name="Kuo A."/>
            <person name="LaButti K."/>
            <person name="Pangilinan J."/>
            <person name="Lipzen A."/>
            <person name="Riley R."/>
            <person name="Andreopoulos W."/>
            <person name="He G."/>
            <person name="Johnson J."/>
            <person name="Barry K.W."/>
            <person name="Grigoriev I.V."/>
            <person name="Nagy L."/>
            <person name="Hibbett D."/>
            <person name="Henrissat B."/>
            <person name="Matheny P.B."/>
            <person name="Labbe J."/>
            <person name="Martin A.F."/>
        </authorList>
    </citation>
    <scope>NUCLEOTIDE SEQUENCE</scope>
    <source>
        <strain evidence="1">BPL698</strain>
    </source>
</reference>
<sequence>MSMRTRRKSKAVAAAAVAADPDNEPAGSVAPSVEGPSGTSRVESSVPIPDDLDLEYLSRLLPDVSFEIPSPDAILSLYRLVVTQATDLDGALRHLEDSRAESERKDVELDQALQDRESSVFSLEVQVKSLQEELATVKQERNTLGESGRALPFVFLCQPSSKSNLETQISTLNSSQSISSTELDSFKHRVEDIEREKRDLLGVVSRLKEDNAQRDEEVQSLRANLKQARQDQQSSEIQLRELRSAESSTKFKLDSLSQQLQLARDEADRTSKELTKKSEDFAKYRHDKQAALAQLQSAHDALQEAHASTDGALKALRSTHNSQSQQLSQALSRVQDLSGRIAEQDVTYTSEVAGLRRLVEMVEAREAQSKTIVENVEQEWATVNERADRREAALREQVERERSRTEAAEARIDELERVLEKVNRGEFPVPAPGSSVPSTPARGSSDILTQGIIGLSPTVAIASRAQRSGKTFTEVYADHVRLQDEYAKQCAEYDRMSRTLAQVLAQIEERAPILAQQRAEYERLQSEASQLTSQLADALAERDSSVSTVTDVSQRLTKTHRENELLQKQLNDLGRQVQALLKEIARRQDPTIPSDEELEADEIAAPAECIDEVITNNLVLFRNIPALQAQNQKLLGIVREMGAKMETEEREYREALEKEQGEAVREAHEAITALQEQLEALRRAHEFKVQAFMKERDSLKVLLARADQSSAGKDSHFQANGAATDSDIAKELAEIQQQFDAYRAETGVDSVRLREDAVAAQREVAQLTAQLAKANAKLEIAGDRFKMFQEQQTFTSRDLDDLTKRNRDLYERFTAVDIECSRVTEDLITANGQMDQLRNECANLRAEKKIWDSVELRLVEENKALSAERFQLSDLVANVQKMHNDIERSSENDRRRLESQIQLLENQSQDLRHQLTEERQNSRRLTLQREVEVKELRTTIDGQMRDLHEARTALVKAEMSKTHLEQRVEELSRKLHADAERLAVYERRSSVVNGTTHVGAEGGSREQQLEVEVADLRASLKVAEVDLAATRIHIQQFKEISQASEEALASLNSTHDEYKSTTEAQLAASWSQQEALQSTLKNVEHELEQARSSLAETKSAFENAREDWQADKRTLEETIVDMTAAETNLAEDRLSRESDVQAHEERVRAAEERYSREVIAHAEAIKVIEALKGRLHDLQASERNSRMAAETAQAKLATSETSWSQQRQALDREIADLSARCKALTEQNNVLHQHLDNVSSQAARIRQTADSSTGATGEGETTDGADSKLSELRAVINYLRKEKEIVDMQLELCKQENARIKTQIGHLSRDLEDTRATLSDAKRAATATATDTQHAELIEKIQQLNVLRESNATLRADSEAHAKRSRELDAKLKGLIQELDPLRERARTIQAELDARGEHVTRLEEENRRWQERNNQLLTKYDRVDPTEFQTLKDEVESLRAEKSAWEAQQAMHAEQSTGQQEKVAALEKMNRAQKEAITKNNQIFRQRMSALSTENTQLKSDLEAAQKESVAISEERDALKTAAPAVSTSEPLANELEQLRQEKSALEQALQEERSKQPAQTSISRHAVLTQERDELLAEKVTWKNPPEAPETKAVQEKWDAEKAELVKSRDEAMTQAKTAQEETEKLREAERGLRMSNEKLSTRIREQQVARQKAIEEQDAAIKVAVEKATSELRQVPSTNPEELVKRHAEELRELEERLVARHKEELNRATEAATAKTQESQPTLGTATAAEDQKAATDKAVATAVAAKEAELKAKHDAAVEKATESGRLEGTMKLRLKDTQLVKAQNRVKELERQIEEWRKAGVIPREAAVEPSSVPPTSAPTATSSSAPVLPSSSSAPSPTTSVPSRGAASGAATAPVRKPSVVSAVPGKPAAVAGGAPATGQPARGRGRGAVRGHIGIRGAAAPGVGRGTGAPPQGSAGAAAAAAAASGVAIMGAASKRTREEGEASAEDSLSKRLKPAAPAPAAAAVGGDSGANAATAGSNPGGKPITLQRNRVQPS</sequence>
<dbReference type="Proteomes" id="UP001207468">
    <property type="component" value="Unassembled WGS sequence"/>
</dbReference>
<dbReference type="EMBL" id="JAGFNK010000346">
    <property type="protein sequence ID" value="KAI9452203.1"/>
    <property type="molecule type" value="Genomic_DNA"/>
</dbReference>
<proteinExistence type="predicted"/>
<evidence type="ECO:0000313" key="1">
    <source>
        <dbReference type="EMBL" id="KAI9452203.1"/>
    </source>
</evidence>
<protein>
    <submittedName>
        <fullName evidence="1">Uncharacterized protein</fullName>
    </submittedName>
</protein>
<evidence type="ECO:0000313" key="2">
    <source>
        <dbReference type="Proteomes" id="UP001207468"/>
    </source>
</evidence>
<name>A0ACC0TWX2_9AGAM</name>
<organism evidence="1 2">
    <name type="scientific">Russula earlei</name>
    <dbReference type="NCBI Taxonomy" id="71964"/>
    <lineage>
        <taxon>Eukaryota</taxon>
        <taxon>Fungi</taxon>
        <taxon>Dikarya</taxon>
        <taxon>Basidiomycota</taxon>
        <taxon>Agaricomycotina</taxon>
        <taxon>Agaricomycetes</taxon>
        <taxon>Russulales</taxon>
        <taxon>Russulaceae</taxon>
        <taxon>Russula</taxon>
    </lineage>
</organism>